<dbReference type="PROSITE" id="PS51257">
    <property type="entry name" value="PROKAR_LIPOPROTEIN"/>
    <property type="match status" value="1"/>
</dbReference>
<dbReference type="AlphaFoldDB" id="A0A9X1HPJ3"/>
<organism evidence="3 6">
    <name type="scientific">Fulvivirga sedimenti</name>
    <dbReference type="NCBI Taxonomy" id="2879465"/>
    <lineage>
        <taxon>Bacteria</taxon>
        <taxon>Pseudomonadati</taxon>
        <taxon>Bacteroidota</taxon>
        <taxon>Cytophagia</taxon>
        <taxon>Cytophagales</taxon>
        <taxon>Fulvivirgaceae</taxon>
        <taxon>Fulvivirga</taxon>
    </lineage>
</organism>
<name>A0A9X1HPJ3_9BACT</name>
<keyword evidence="6" id="KW-1185">Reference proteome</keyword>
<dbReference type="EMBL" id="JAIXNE010000002">
    <property type="protein sequence ID" value="MCA6075585.1"/>
    <property type="molecule type" value="Genomic_DNA"/>
</dbReference>
<dbReference type="RefSeq" id="WP_225698682.1">
    <property type="nucleotide sequence ID" value="NZ_JAIXNE010000002.1"/>
</dbReference>
<sequence>MMYRILILLFASAMIISSCDVERPPTETPSSEYFPPFTVETQSINREYGNCETDTSRTCTTVAFLYQTVADTARTQASDKINAEIEASIMEILGYDSIEDQSLNGVADVFIDDYRNLATSFPDAFGWQMNVSGEVLRNDSAFLVIRIQTEAYTGGAHGNYNLQFLNFDPITGDKITLDDLFKPGYEEILNKISLNTFRDIRNLGADEDPASSGFSFEGDRYFNPDNFALLKDEILFYFNHYEIAPYSAGPTTIDIPWVELKDIVSSQ</sequence>
<dbReference type="Gene3D" id="3.90.640.20">
    <property type="entry name" value="Heat-shock cognate protein, ATPase"/>
    <property type="match status" value="1"/>
</dbReference>
<protein>
    <submittedName>
        <fullName evidence="3">DUF3298 and DUF4163 domain-containing protein</fullName>
    </submittedName>
</protein>
<dbReference type="Pfam" id="PF11738">
    <property type="entry name" value="DUF3298"/>
    <property type="match status" value="1"/>
</dbReference>
<evidence type="ECO:0000313" key="3">
    <source>
        <dbReference type="EMBL" id="MCA6075585.1"/>
    </source>
</evidence>
<feature type="domain" description="DUF3298" evidence="1">
    <location>
        <begin position="178"/>
        <end position="257"/>
    </location>
</feature>
<feature type="domain" description="Deacetylase PdaC" evidence="2">
    <location>
        <begin position="73"/>
        <end position="160"/>
    </location>
</feature>
<gene>
    <name evidence="3" type="ORF">LDX50_11955</name>
    <name evidence="4" type="ORF">LDX50_17925</name>
    <name evidence="5" type="ORF">LDX50_23645</name>
</gene>
<evidence type="ECO:0000313" key="5">
    <source>
        <dbReference type="EMBL" id="MCA6077890.1"/>
    </source>
</evidence>
<dbReference type="Gene3D" id="3.30.565.40">
    <property type="entry name" value="Fervidobacterium nodosum Rt17-B1 like"/>
    <property type="match status" value="1"/>
</dbReference>
<evidence type="ECO:0000259" key="1">
    <source>
        <dbReference type="Pfam" id="PF11738"/>
    </source>
</evidence>
<dbReference type="EMBL" id="JAIXNE010000003">
    <property type="protein sequence ID" value="MCA6076762.1"/>
    <property type="molecule type" value="Genomic_DNA"/>
</dbReference>
<evidence type="ECO:0000259" key="2">
    <source>
        <dbReference type="Pfam" id="PF13739"/>
    </source>
</evidence>
<proteinExistence type="predicted"/>
<dbReference type="InterPro" id="IPR021729">
    <property type="entry name" value="DUF3298"/>
</dbReference>
<dbReference type="Proteomes" id="UP001139409">
    <property type="component" value="Unassembled WGS sequence"/>
</dbReference>
<dbReference type="Pfam" id="PF13739">
    <property type="entry name" value="PdaC"/>
    <property type="match status" value="1"/>
</dbReference>
<dbReference type="InterPro" id="IPR025303">
    <property type="entry name" value="PdaC"/>
</dbReference>
<evidence type="ECO:0000313" key="4">
    <source>
        <dbReference type="EMBL" id="MCA6076762.1"/>
    </source>
</evidence>
<dbReference type="EMBL" id="JAIXNE010000004">
    <property type="protein sequence ID" value="MCA6077890.1"/>
    <property type="molecule type" value="Genomic_DNA"/>
</dbReference>
<dbReference type="InterPro" id="IPR037126">
    <property type="entry name" value="PdaC/RsiV-like_sf"/>
</dbReference>
<evidence type="ECO:0000313" key="6">
    <source>
        <dbReference type="Proteomes" id="UP001139409"/>
    </source>
</evidence>
<accession>A0A9X1HPJ3</accession>
<reference evidence="3" key="1">
    <citation type="submission" date="2021-09" db="EMBL/GenBank/DDBJ databases">
        <title>Fulvivirga sp. isolated from coastal sediment.</title>
        <authorList>
            <person name="Yu H."/>
        </authorList>
    </citation>
    <scope>NUCLEOTIDE SEQUENCE</scope>
    <source>
        <strain evidence="3">1062</strain>
    </source>
</reference>
<comment type="caution">
    <text evidence="3">The sequence shown here is derived from an EMBL/GenBank/DDBJ whole genome shotgun (WGS) entry which is preliminary data.</text>
</comment>